<keyword evidence="2" id="KW-1185">Reference proteome</keyword>
<proteinExistence type="predicted"/>
<gene>
    <name evidence="1" type="ORF">POM88_026169</name>
</gene>
<organism evidence="1 2">
    <name type="scientific">Heracleum sosnowskyi</name>
    <dbReference type="NCBI Taxonomy" id="360622"/>
    <lineage>
        <taxon>Eukaryota</taxon>
        <taxon>Viridiplantae</taxon>
        <taxon>Streptophyta</taxon>
        <taxon>Embryophyta</taxon>
        <taxon>Tracheophyta</taxon>
        <taxon>Spermatophyta</taxon>
        <taxon>Magnoliopsida</taxon>
        <taxon>eudicotyledons</taxon>
        <taxon>Gunneridae</taxon>
        <taxon>Pentapetalae</taxon>
        <taxon>asterids</taxon>
        <taxon>campanulids</taxon>
        <taxon>Apiales</taxon>
        <taxon>Apiaceae</taxon>
        <taxon>Apioideae</taxon>
        <taxon>apioid superclade</taxon>
        <taxon>Tordylieae</taxon>
        <taxon>Tordyliinae</taxon>
        <taxon>Heracleum</taxon>
    </lineage>
</organism>
<sequence>MAREDGTSFQEEGEVEAVSTVHSYEDGIPAGSHKTKLTALNVAPMGLFYPTLLVPDVYPSPPWSWFGDHEDMLEDTWHMEFPRRADMSDGFYPGVSGGMPMWDSFPIFQNKSKKEYKIGLADAISKSILSAGRIDLQRRLFCGMQLIGGVALTSGLVSAVEEMAKDLKAGFGDPEEVAIKIIRNNDIIWKFVKEQGQWKIGSKFCITDKFLTLDNNSNEKNNLKKKMLKLIDIYYDALDAPKSGKEDDIDEITWQTYKGQLTEKWLDTGPTDSDCW</sequence>
<evidence type="ECO:0000313" key="2">
    <source>
        <dbReference type="Proteomes" id="UP001237642"/>
    </source>
</evidence>
<reference evidence="1" key="1">
    <citation type="submission" date="2023-02" db="EMBL/GenBank/DDBJ databases">
        <title>Genome of toxic invasive species Heracleum sosnowskyi carries increased number of genes despite the absence of recent whole-genome duplications.</title>
        <authorList>
            <person name="Schelkunov M."/>
            <person name="Shtratnikova V."/>
            <person name="Makarenko M."/>
            <person name="Klepikova A."/>
            <person name="Omelchenko D."/>
            <person name="Novikova G."/>
            <person name="Obukhova E."/>
            <person name="Bogdanov V."/>
            <person name="Penin A."/>
            <person name="Logacheva M."/>
        </authorList>
    </citation>
    <scope>NUCLEOTIDE SEQUENCE</scope>
    <source>
        <strain evidence="1">Hsosn_3</strain>
        <tissue evidence="1">Leaf</tissue>
    </source>
</reference>
<reference evidence="1" key="2">
    <citation type="submission" date="2023-05" db="EMBL/GenBank/DDBJ databases">
        <authorList>
            <person name="Schelkunov M.I."/>
        </authorList>
    </citation>
    <scope>NUCLEOTIDE SEQUENCE</scope>
    <source>
        <strain evidence="1">Hsosn_3</strain>
        <tissue evidence="1">Leaf</tissue>
    </source>
</reference>
<accession>A0AAD8MKF4</accession>
<name>A0AAD8MKF4_9APIA</name>
<dbReference type="AlphaFoldDB" id="A0AAD8MKF4"/>
<comment type="caution">
    <text evidence="1">The sequence shown here is derived from an EMBL/GenBank/DDBJ whole genome shotgun (WGS) entry which is preliminary data.</text>
</comment>
<protein>
    <submittedName>
        <fullName evidence="1">Uncharacterized protein</fullName>
    </submittedName>
</protein>
<dbReference type="EMBL" id="JAUIZM010000006">
    <property type="protein sequence ID" value="KAK1379425.1"/>
    <property type="molecule type" value="Genomic_DNA"/>
</dbReference>
<dbReference type="Proteomes" id="UP001237642">
    <property type="component" value="Unassembled WGS sequence"/>
</dbReference>
<evidence type="ECO:0000313" key="1">
    <source>
        <dbReference type="EMBL" id="KAK1379425.1"/>
    </source>
</evidence>